<dbReference type="GO" id="GO:0004416">
    <property type="term" value="F:hydroxyacylglutathione hydrolase activity"/>
    <property type="evidence" value="ECO:0007669"/>
    <property type="project" value="UniProtKB-EC"/>
</dbReference>
<comment type="pathway">
    <text evidence="1">Secondary metabolite metabolism; methylglyoxal degradation; (R)-lactate from methylglyoxal: step 2/2.</text>
</comment>
<dbReference type="InterPro" id="IPR001279">
    <property type="entry name" value="Metallo-B-lactamas"/>
</dbReference>
<gene>
    <name evidence="8" type="ORF">dnm_058160</name>
</gene>
<keyword evidence="3" id="KW-0479">Metal-binding</keyword>
<dbReference type="Proteomes" id="UP000663722">
    <property type="component" value="Chromosome"/>
</dbReference>
<organism evidence="8 9">
    <name type="scientific">Desulfonema magnum</name>
    <dbReference type="NCBI Taxonomy" id="45655"/>
    <lineage>
        <taxon>Bacteria</taxon>
        <taxon>Pseudomonadati</taxon>
        <taxon>Thermodesulfobacteriota</taxon>
        <taxon>Desulfobacteria</taxon>
        <taxon>Desulfobacterales</taxon>
        <taxon>Desulfococcaceae</taxon>
        <taxon>Desulfonema</taxon>
    </lineage>
</organism>
<evidence type="ECO:0000256" key="2">
    <source>
        <dbReference type="ARBA" id="ARBA00011917"/>
    </source>
</evidence>
<dbReference type="PANTHER" id="PTHR43705:SF1">
    <property type="entry name" value="HYDROXYACYLGLUTATHIONE HYDROLASE GLOB"/>
    <property type="match status" value="1"/>
</dbReference>
<proteinExistence type="predicted"/>
<accession>A0A975GQD2</accession>
<dbReference type="InterPro" id="IPR032282">
    <property type="entry name" value="HAGH_C"/>
</dbReference>
<reference evidence="8" key="1">
    <citation type="journal article" date="2021" name="Microb. Physiol.">
        <title>Proteogenomic Insights into the Physiology of Marine, Sulfate-Reducing, Filamentous Desulfonema limicola and Desulfonema magnum.</title>
        <authorList>
            <person name="Schnaars V."/>
            <person name="Wohlbrand L."/>
            <person name="Scheve S."/>
            <person name="Hinrichs C."/>
            <person name="Reinhardt R."/>
            <person name="Rabus R."/>
        </authorList>
    </citation>
    <scope>NUCLEOTIDE SEQUENCE</scope>
    <source>
        <strain evidence="8">4be13</strain>
    </source>
</reference>
<dbReference type="Gene3D" id="3.60.15.10">
    <property type="entry name" value="Ribonuclease Z/Hydroxyacylglutathione hydrolase-like"/>
    <property type="match status" value="1"/>
</dbReference>
<evidence type="ECO:0000256" key="4">
    <source>
        <dbReference type="ARBA" id="ARBA00022801"/>
    </source>
</evidence>
<dbReference type="EMBL" id="CP061800">
    <property type="protein sequence ID" value="QTA89759.1"/>
    <property type="molecule type" value="Genomic_DNA"/>
</dbReference>
<feature type="domain" description="Metallo-beta-lactamase" evidence="7">
    <location>
        <begin position="11"/>
        <end position="154"/>
    </location>
</feature>
<evidence type="ECO:0000313" key="9">
    <source>
        <dbReference type="Proteomes" id="UP000663722"/>
    </source>
</evidence>
<dbReference type="SUPFAM" id="SSF56281">
    <property type="entry name" value="Metallo-hydrolase/oxidoreductase"/>
    <property type="match status" value="1"/>
</dbReference>
<dbReference type="InterPro" id="IPR036866">
    <property type="entry name" value="RibonucZ/Hydroxyglut_hydro"/>
</dbReference>
<dbReference type="Pfam" id="PF16123">
    <property type="entry name" value="HAGH_C"/>
    <property type="match status" value="1"/>
</dbReference>
<keyword evidence="4" id="KW-0378">Hydrolase</keyword>
<dbReference type="InterPro" id="IPR050110">
    <property type="entry name" value="Glyoxalase_II_hydrolase"/>
</dbReference>
<evidence type="ECO:0000256" key="6">
    <source>
        <dbReference type="ARBA" id="ARBA00031044"/>
    </source>
</evidence>
<keyword evidence="9" id="KW-1185">Reference proteome</keyword>
<evidence type="ECO:0000256" key="5">
    <source>
        <dbReference type="ARBA" id="ARBA00022833"/>
    </source>
</evidence>
<dbReference type="Pfam" id="PF00753">
    <property type="entry name" value="Lactamase_B"/>
    <property type="match status" value="1"/>
</dbReference>
<dbReference type="AlphaFoldDB" id="A0A975GQD2"/>
<sequence length="232" mass="26567">MKVRQLRYSSDNFTYLIYDKRSALAIDAGAVEAIFSFISEHDLRLDFVANTHSHPDHTTGTRTVLDRSGARFLDNKTLRDTGTIEIEGNKITVYHTPGHTADSLCFHLDKTLITGDTLFNGTVGNCFSGDVESFFNSVKLLTSFHKETIIYAGHDYVHESMIFARHLEPDNKNIDTFLEKYDPNHVYSTLDDEFKINPYLRFNDEKIIAILKKQGLSVKTEYDRWRSLMTLG</sequence>
<keyword evidence="5" id="KW-0862">Zinc</keyword>
<name>A0A975GQD2_9BACT</name>
<evidence type="ECO:0000259" key="7">
    <source>
        <dbReference type="SMART" id="SM00849"/>
    </source>
</evidence>
<evidence type="ECO:0000313" key="8">
    <source>
        <dbReference type="EMBL" id="QTA89759.1"/>
    </source>
</evidence>
<dbReference type="EC" id="3.1.2.6" evidence="2"/>
<dbReference type="GO" id="GO:0046872">
    <property type="term" value="F:metal ion binding"/>
    <property type="evidence" value="ECO:0007669"/>
    <property type="project" value="UniProtKB-KW"/>
</dbReference>
<dbReference type="KEGG" id="dmm:dnm_058160"/>
<evidence type="ECO:0000256" key="3">
    <source>
        <dbReference type="ARBA" id="ARBA00022723"/>
    </source>
</evidence>
<dbReference type="SMART" id="SM00849">
    <property type="entry name" value="Lactamase_B"/>
    <property type="match status" value="1"/>
</dbReference>
<protein>
    <recommendedName>
        <fullName evidence="2">hydroxyacylglutathione hydrolase</fullName>
        <ecNumber evidence="2">3.1.2.6</ecNumber>
    </recommendedName>
    <alternativeName>
        <fullName evidence="6">Glyoxalase II</fullName>
    </alternativeName>
</protein>
<dbReference type="RefSeq" id="WP_207678241.1">
    <property type="nucleotide sequence ID" value="NZ_CP061800.1"/>
</dbReference>
<evidence type="ECO:0000256" key="1">
    <source>
        <dbReference type="ARBA" id="ARBA00004963"/>
    </source>
</evidence>
<dbReference type="PANTHER" id="PTHR43705">
    <property type="entry name" value="HYDROXYACYLGLUTATHIONE HYDROLASE"/>
    <property type="match status" value="1"/>
</dbReference>